<protein>
    <recommendedName>
        <fullName evidence="5">Secreted protein</fullName>
    </recommendedName>
</protein>
<evidence type="ECO:0000313" key="3">
    <source>
        <dbReference type="EMBL" id="AHJ99514.1"/>
    </source>
</evidence>
<keyword evidence="2" id="KW-0732">Signal</keyword>
<dbReference type="HOGENOM" id="CLU_1466320_0_0_10"/>
<feature type="chain" id="PRO_5004908002" description="Secreted protein" evidence="2">
    <location>
        <begin position="23"/>
        <end position="184"/>
    </location>
</feature>
<sequence>MKRFFFAAAVAAAFFSAPQAQAQTSKKVPAAKAANTSVAPAATAADDGWGWSDTQAERAVPEVSGWDLPAAQTATAAPEADPMMQSSGVLVAPGMSSSPYRGTSTDYHGRPVVKAKSKRPRSVEIAQTDPMMQSSGVMLAPGMNTAPYRSVSTDYNGRPLRKVSANNTVTSQQPADSSTVAAGW</sequence>
<reference evidence="3 4" key="1">
    <citation type="submission" date="2014-01" db="EMBL/GenBank/DDBJ databases">
        <title>Complete genome sequence of ionizing-radiation resistance bacterium Hymenobacter swuensis DY53.</title>
        <authorList>
            <person name="Jung J.-H."/>
            <person name="Jeong S.-W."/>
            <person name="Joe M.-H."/>
            <person name="Cho y.-j."/>
            <person name="Kim M.-K."/>
            <person name="Lim S.-Y."/>
        </authorList>
    </citation>
    <scope>NUCLEOTIDE SEQUENCE [LARGE SCALE GENOMIC DNA]</scope>
    <source>
        <strain evidence="3 4">DY53</strain>
    </source>
</reference>
<feature type="region of interest" description="Disordered" evidence="1">
    <location>
        <begin position="100"/>
        <end position="122"/>
    </location>
</feature>
<dbReference type="OrthoDB" id="885838at2"/>
<feature type="region of interest" description="Disordered" evidence="1">
    <location>
        <begin position="149"/>
        <end position="184"/>
    </location>
</feature>
<feature type="compositionally biased region" description="Polar residues" evidence="1">
    <location>
        <begin position="164"/>
        <end position="184"/>
    </location>
</feature>
<gene>
    <name evidence="3" type="ORF">Hsw_3919</name>
</gene>
<evidence type="ECO:0008006" key="5">
    <source>
        <dbReference type="Google" id="ProtNLM"/>
    </source>
</evidence>
<dbReference type="PATRIC" id="fig|1227739.3.peg.4071"/>
<proteinExistence type="predicted"/>
<feature type="signal peptide" evidence="2">
    <location>
        <begin position="1"/>
        <end position="22"/>
    </location>
</feature>
<dbReference type="EMBL" id="CP007145">
    <property type="protein sequence ID" value="AHJ99514.1"/>
    <property type="molecule type" value="Genomic_DNA"/>
</dbReference>
<evidence type="ECO:0000256" key="1">
    <source>
        <dbReference type="SAM" id="MobiDB-lite"/>
    </source>
</evidence>
<dbReference type="AlphaFoldDB" id="W8F2A1"/>
<evidence type="ECO:0000313" key="4">
    <source>
        <dbReference type="Proteomes" id="UP000019423"/>
    </source>
</evidence>
<evidence type="ECO:0000256" key="2">
    <source>
        <dbReference type="SAM" id="SignalP"/>
    </source>
</evidence>
<keyword evidence="4" id="KW-1185">Reference proteome</keyword>
<dbReference type="RefSeq" id="WP_044003569.1">
    <property type="nucleotide sequence ID" value="NZ_CP007145.1"/>
</dbReference>
<accession>W8F2A1</accession>
<name>W8F2A1_9BACT</name>
<dbReference type="STRING" id="1227739.Hsw_3919"/>
<feature type="compositionally biased region" description="Basic residues" evidence="1">
    <location>
        <begin position="111"/>
        <end position="120"/>
    </location>
</feature>
<organism evidence="3 4">
    <name type="scientific">Hymenobacter swuensis DY53</name>
    <dbReference type="NCBI Taxonomy" id="1227739"/>
    <lineage>
        <taxon>Bacteria</taxon>
        <taxon>Pseudomonadati</taxon>
        <taxon>Bacteroidota</taxon>
        <taxon>Cytophagia</taxon>
        <taxon>Cytophagales</taxon>
        <taxon>Hymenobacteraceae</taxon>
        <taxon>Hymenobacter</taxon>
    </lineage>
</organism>
<dbReference type="KEGG" id="hsw:Hsw_3919"/>
<dbReference type="Proteomes" id="UP000019423">
    <property type="component" value="Chromosome"/>
</dbReference>